<evidence type="ECO:0000313" key="5">
    <source>
        <dbReference type="EMBL" id="OQR81237.1"/>
    </source>
</evidence>
<dbReference type="AlphaFoldDB" id="A0A1V9Y6A4"/>
<feature type="compositionally biased region" description="Polar residues" evidence="4">
    <location>
        <begin position="1"/>
        <end position="10"/>
    </location>
</feature>
<feature type="region of interest" description="Disordered" evidence="4">
    <location>
        <begin position="94"/>
        <end position="116"/>
    </location>
</feature>
<dbReference type="GO" id="GO:0005634">
    <property type="term" value="C:nucleus"/>
    <property type="evidence" value="ECO:0007669"/>
    <property type="project" value="TreeGrafter"/>
</dbReference>
<dbReference type="PANTHER" id="PTHR24113:SF12">
    <property type="entry name" value="RAN GTPASE-ACTIVATING PROTEIN 1"/>
    <property type="match status" value="1"/>
</dbReference>
<organism evidence="5 6">
    <name type="scientific">Achlya hypogyna</name>
    <name type="common">Oomycete</name>
    <name type="synonym">Protoachlya hypogyna</name>
    <dbReference type="NCBI Taxonomy" id="1202772"/>
    <lineage>
        <taxon>Eukaryota</taxon>
        <taxon>Sar</taxon>
        <taxon>Stramenopiles</taxon>
        <taxon>Oomycota</taxon>
        <taxon>Saprolegniomycetes</taxon>
        <taxon>Saprolegniales</taxon>
        <taxon>Achlyaceae</taxon>
        <taxon>Achlya</taxon>
    </lineage>
</organism>
<evidence type="ECO:0000256" key="4">
    <source>
        <dbReference type="SAM" id="MobiDB-lite"/>
    </source>
</evidence>
<feature type="region of interest" description="Disordered" evidence="4">
    <location>
        <begin position="1"/>
        <end position="82"/>
    </location>
</feature>
<gene>
    <name evidence="5" type="ORF">ACHHYP_16626</name>
</gene>
<dbReference type="Proteomes" id="UP000243579">
    <property type="component" value="Unassembled WGS sequence"/>
</dbReference>
<dbReference type="GO" id="GO:0005829">
    <property type="term" value="C:cytosol"/>
    <property type="evidence" value="ECO:0007669"/>
    <property type="project" value="TreeGrafter"/>
</dbReference>
<dbReference type="GO" id="GO:0048471">
    <property type="term" value="C:perinuclear region of cytoplasm"/>
    <property type="evidence" value="ECO:0007669"/>
    <property type="project" value="TreeGrafter"/>
</dbReference>
<dbReference type="GO" id="GO:0005096">
    <property type="term" value="F:GTPase activator activity"/>
    <property type="evidence" value="ECO:0007669"/>
    <property type="project" value="UniProtKB-KW"/>
</dbReference>
<dbReference type="InterPro" id="IPR027038">
    <property type="entry name" value="RanGap"/>
</dbReference>
<keyword evidence="6" id="KW-1185">Reference proteome</keyword>
<feature type="compositionally biased region" description="Polar residues" evidence="4">
    <location>
        <begin position="41"/>
        <end position="61"/>
    </location>
</feature>
<dbReference type="GO" id="GO:0031267">
    <property type="term" value="F:small GTPase binding"/>
    <property type="evidence" value="ECO:0007669"/>
    <property type="project" value="TreeGrafter"/>
</dbReference>
<reference evidence="5 6" key="1">
    <citation type="journal article" date="2014" name="Genome Biol. Evol.">
        <title>The secreted proteins of Achlya hypogyna and Thraustotheca clavata identify the ancestral oomycete secretome and reveal gene acquisitions by horizontal gene transfer.</title>
        <authorList>
            <person name="Misner I."/>
            <person name="Blouin N."/>
            <person name="Leonard G."/>
            <person name="Richards T.A."/>
            <person name="Lane C.E."/>
        </authorList>
    </citation>
    <scope>NUCLEOTIDE SEQUENCE [LARGE SCALE GENOMIC DNA]</scope>
    <source>
        <strain evidence="5 6">ATCC 48635</strain>
    </source>
</reference>
<name>A0A1V9Y6A4_ACHHY</name>
<sequence length="677" mass="74971">MRRILSSQSRGRIDSQGAAHDTSVAEDAASNVPSQVAPESPTRSTASVRNIGSFFKSSSSPEKAKDAVAPDEQSSKKKKGFGFGGFSPKFSLSNFNPLKRNAKKNGPAKGVAPPPPDRPIAKLFAAKYHGHLRLICSYLPFTALGRLAQVSEAMQDFALEVFQSPEYMAPYKDSIPTSYYLYQTLLRDHLLSRNRRAIDWDIPVAVLDYLTLPERLTMTCVCRRFVGIVSSMDLRLWGQRQGYKFLQSYDIESKAFWLVRHRYARTRSVTLRAFILNQLVHKLLLFIDYMTSPQVEVFLSAVGHGCFPKLTAFCVSHVHFTEPPLHLSKQLVAAFDQSGLLSKVNNLSLQGWSFPMFQITFQSVQVLTGDWKGTQLTAESFSLLSNALGGQLFHFKSAQLYNSMPGHALRHLNVSGNTIGAGAAALWAAMSDRAFVQLETLIMSYAGLALQEFNGLAQMLRKADSCPALRHLDLGGNAPKSTGIIRFAQFFQSSAATRLRHLDLSYNGVDSATIDRLVDAIEAHACPGLQHLNVARNLPLQSTTIAHLNQMVRGPSCPSLRCLQMGDAATPDAGVALVKQIRSHQSPVALERQRETLRSAKREAFERKSHEAAIATEERTKEKCAIRRALYDRLEAEAAQANLVKSPTKRKTKLVQDLPIYRKMHEEILAALGTGLN</sequence>
<keyword evidence="3" id="KW-0677">Repeat</keyword>
<dbReference type="InterPro" id="IPR032675">
    <property type="entry name" value="LRR_dom_sf"/>
</dbReference>
<comment type="caution">
    <text evidence="5">The sequence shown here is derived from an EMBL/GenBank/DDBJ whole genome shotgun (WGS) entry which is preliminary data.</text>
</comment>
<accession>A0A1V9Y6A4</accession>
<evidence type="ECO:0008006" key="7">
    <source>
        <dbReference type="Google" id="ProtNLM"/>
    </source>
</evidence>
<dbReference type="GO" id="GO:0006913">
    <property type="term" value="P:nucleocytoplasmic transport"/>
    <property type="evidence" value="ECO:0007669"/>
    <property type="project" value="TreeGrafter"/>
</dbReference>
<dbReference type="Gene3D" id="3.80.10.10">
    <property type="entry name" value="Ribonuclease Inhibitor"/>
    <property type="match status" value="1"/>
</dbReference>
<keyword evidence="1" id="KW-0343">GTPase activation</keyword>
<dbReference type="InterPro" id="IPR001611">
    <property type="entry name" value="Leu-rich_rpt"/>
</dbReference>
<keyword evidence="2" id="KW-0433">Leucine-rich repeat</keyword>
<evidence type="ECO:0000256" key="3">
    <source>
        <dbReference type="ARBA" id="ARBA00022737"/>
    </source>
</evidence>
<evidence type="ECO:0000256" key="2">
    <source>
        <dbReference type="ARBA" id="ARBA00022614"/>
    </source>
</evidence>
<dbReference type="Pfam" id="PF13516">
    <property type="entry name" value="LRR_6"/>
    <property type="match status" value="1"/>
</dbReference>
<dbReference type="SUPFAM" id="SSF52047">
    <property type="entry name" value="RNI-like"/>
    <property type="match status" value="1"/>
</dbReference>
<protein>
    <recommendedName>
        <fullName evidence="7">F-box domain-containing protein</fullName>
    </recommendedName>
</protein>
<dbReference type="OrthoDB" id="120976at2759"/>
<evidence type="ECO:0000256" key="1">
    <source>
        <dbReference type="ARBA" id="ARBA00022468"/>
    </source>
</evidence>
<dbReference type="STRING" id="1202772.A0A1V9Y6A4"/>
<evidence type="ECO:0000313" key="6">
    <source>
        <dbReference type="Proteomes" id="UP000243579"/>
    </source>
</evidence>
<dbReference type="PANTHER" id="PTHR24113">
    <property type="entry name" value="RAN GTPASE-ACTIVATING PROTEIN 1"/>
    <property type="match status" value="1"/>
</dbReference>
<proteinExistence type="predicted"/>
<dbReference type="EMBL" id="JNBR01002826">
    <property type="protein sequence ID" value="OQR81237.1"/>
    <property type="molecule type" value="Genomic_DNA"/>
</dbReference>